<keyword evidence="8" id="KW-1185">Reference proteome</keyword>
<dbReference type="Proteomes" id="UP000077755">
    <property type="component" value="Chromosome 5"/>
</dbReference>
<accession>A0A162A0Q2</accession>
<dbReference type="OrthoDB" id="273010at2759"/>
<evidence type="ECO:0000256" key="3">
    <source>
        <dbReference type="ARBA" id="ARBA00023186"/>
    </source>
</evidence>
<feature type="domain" description="Complex 1 LYR protein" evidence="5">
    <location>
        <begin position="14"/>
        <end position="74"/>
    </location>
</feature>
<dbReference type="PANTHER" id="PTHR13675:SF1">
    <property type="entry name" value="SUCCINATE DEHYDROGENASE ASSEMBLY FACTOR 1, MITOCHONDRIAL"/>
    <property type="match status" value="1"/>
</dbReference>
<dbReference type="EMBL" id="LNRQ01000005">
    <property type="protein sequence ID" value="KZM94352.1"/>
    <property type="molecule type" value="Genomic_DNA"/>
</dbReference>
<dbReference type="OMA" id="MGTFVRP"/>
<dbReference type="EMBL" id="CP093347">
    <property type="protein sequence ID" value="WOH00798.1"/>
    <property type="molecule type" value="Genomic_DNA"/>
</dbReference>
<evidence type="ECO:0000256" key="4">
    <source>
        <dbReference type="ARBA" id="ARBA00025715"/>
    </source>
</evidence>
<keyword evidence="3" id="KW-0143">Chaperone</keyword>
<proteinExistence type="inferred from homology"/>
<sequence length="96" mass="11071">MGASSRPKLSGLQKQVLALYREFLRAARAKSTEDRKQIELIVSEQFRRNLTQVDRKNFLYIEHLLRRGKHQLDQLKNPATIGLSSLNVKVSDVKHS</sequence>
<dbReference type="CDD" id="cd20268">
    <property type="entry name" value="Complex1_LYR_SDHAF1_LYRM8"/>
    <property type="match status" value="1"/>
</dbReference>
<evidence type="ECO:0000256" key="2">
    <source>
        <dbReference type="ARBA" id="ARBA00023128"/>
    </source>
</evidence>
<protein>
    <recommendedName>
        <fullName evidence="5">Complex 1 LYR protein domain-containing protein</fullName>
    </recommendedName>
</protein>
<evidence type="ECO:0000313" key="7">
    <source>
        <dbReference type="EMBL" id="WOH00798.1"/>
    </source>
</evidence>
<reference evidence="6" key="1">
    <citation type="journal article" date="2016" name="Nat. Genet.">
        <title>A high-quality carrot genome assembly provides new insights into carotenoid accumulation and asterid genome evolution.</title>
        <authorList>
            <person name="Iorizzo M."/>
            <person name="Ellison S."/>
            <person name="Senalik D."/>
            <person name="Zeng P."/>
            <person name="Satapoomin P."/>
            <person name="Huang J."/>
            <person name="Bowman M."/>
            <person name="Iovene M."/>
            <person name="Sanseverino W."/>
            <person name="Cavagnaro P."/>
            <person name="Yildiz M."/>
            <person name="Macko-Podgorni A."/>
            <person name="Moranska E."/>
            <person name="Grzebelus E."/>
            <person name="Grzebelus D."/>
            <person name="Ashrafi H."/>
            <person name="Zheng Z."/>
            <person name="Cheng S."/>
            <person name="Spooner D."/>
            <person name="Van Deynze A."/>
            <person name="Simon P."/>
        </authorList>
    </citation>
    <scope>NUCLEOTIDE SEQUENCE [LARGE SCALE GENOMIC DNA]</scope>
    <source>
        <tissue evidence="6">Leaf</tissue>
    </source>
</reference>
<organism evidence="6">
    <name type="scientific">Daucus carota subsp. sativus</name>
    <name type="common">Carrot</name>
    <dbReference type="NCBI Taxonomy" id="79200"/>
    <lineage>
        <taxon>Eukaryota</taxon>
        <taxon>Viridiplantae</taxon>
        <taxon>Streptophyta</taxon>
        <taxon>Embryophyta</taxon>
        <taxon>Tracheophyta</taxon>
        <taxon>Spermatophyta</taxon>
        <taxon>Magnoliopsida</taxon>
        <taxon>eudicotyledons</taxon>
        <taxon>Gunneridae</taxon>
        <taxon>Pentapetalae</taxon>
        <taxon>asterids</taxon>
        <taxon>campanulids</taxon>
        <taxon>Apiales</taxon>
        <taxon>Apiaceae</taxon>
        <taxon>Apioideae</taxon>
        <taxon>Scandiceae</taxon>
        <taxon>Daucinae</taxon>
        <taxon>Daucus</taxon>
        <taxon>Daucus sect. Daucus</taxon>
    </lineage>
</organism>
<dbReference type="Gramene" id="KZM94352">
    <property type="protein sequence ID" value="KZM94352"/>
    <property type="gene ID" value="DCAR_017595"/>
</dbReference>
<evidence type="ECO:0000313" key="8">
    <source>
        <dbReference type="Proteomes" id="UP000077755"/>
    </source>
</evidence>
<dbReference type="AlphaFoldDB" id="A0A162A0Q2"/>
<evidence type="ECO:0000256" key="1">
    <source>
        <dbReference type="ARBA" id="ARBA00004305"/>
    </source>
</evidence>
<dbReference type="STRING" id="79200.A0A162A0Q2"/>
<dbReference type="KEGG" id="dcr:108220431"/>
<gene>
    <name evidence="6" type="ORF">DCAR_017595</name>
    <name evidence="7" type="ORF">DCAR_0520173</name>
</gene>
<comment type="similarity">
    <text evidence="4">Belongs to the complex I LYR family. SDHAF1 subfamily.</text>
</comment>
<evidence type="ECO:0000259" key="5">
    <source>
        <dbReference type="Pfam" id="PF05347"/>
    </source>
</evidence>
<dbReference type="GO" id="GO:0034553">
    <property type="term" value="P:mitochondrial respiratory chain complex II assembly"/>
    <property type="evidence" value="ECO:0007669"/>
    <property type="project" value="InterPro"/>
</dbReference>
<dbReference type="PANTHER" id="PTHR13675">
    <property type="entry name" value="LYR MOTIF-CONTAINING PROTEIN 2"/>
    <property type="match status" value="1"/>
</dbReference>
<dbReference type="InterPro" id="IPR045295">
    <property type="entry name" value="Complex1_LYR_SDHAF1_LYRM8"/>
</dbReference>
<name>A0A162A0Q2_DAUCS</name>
<dbReference type="Pfam" id="PF05347">
    <property type="entry name" value="Complex1_LYR"/>
    <property type="match status" value="1"/>
</dbReference>
<reference evidence="7" key="2">
    <citation type="submission" date="2022-03" db="EMBL/GenBank/DDBJ databases">
        <title>Draft title - Genomic analysis of global carrot germplasm unveils the trajectory of domestication and the origin of high carotenoid orange carrot.</title>
        <authorList>
            <person name="Iorizzo M."/>
            <person name="Ellison S."/>
            <person name="Senalik D."/>
            <person name="Macko-Podgorni A."/>
            <person name="Grzebelus D."/>
            <person name="Bostan H."/>
            <person name="Rolling W."/>
            <person name="Curaba J."/>
            <person name="Simon P."/>
        </authorList>
    </citation>
    <scope>NUCLEOTIDE SEQUENCE</scope>
    <source>
        <tissue evidence="7">Leaf</tissue>
    </source>
</reference>
<keyword evidence="2" id="KW-0496">Mitochondrion</keyword>
<evidence type="ECO:0000313" key="6">
    <source>
        <dbReference type="EMBL" id="KZM94352.1"/>
    </source>
</evidence>
<dbReference type="GO" id="GO:0005759">
    <property type="term" value="C:mitochondrial matrix"/>
    <property type="evidence" value="ECO:0007669"/>
    <property type="project" value="UniProtKB-SubCell"/>
</dbReference>
<dbReference type="InterPro" id="IPR008011">
    <property type="entry name" value="Complex1_LYR_dom"/>
</dbReference>
<comment type="subcellular location">
    <subcellularLocation>
        <location evidence="1">Mitochondrion matrix</location>
    </subcellularLocation>
</comment>